<dbReference type="GO" id="GO:0098542">
    <property type="term" value="P:defense response to other organism"/>
    <property type="evidence" value="ECO:0007669"/>
    <property type="project" value="InterPro"/>
</dbReference>
<evidence type="ECO:0008006" key="6">
    <source>
        <dbReference type="Google" id="ProtNLM"/>
    </source>
</evidence>
<evidence type="ECO:0000313" key="4">
    <source>
        <dbReference type="EMBL" id="KAG6481009.1"/>
    </source>
</evidence>
<dbReference type="InterPro" id="IPR044839">
    <property type="entry name" value="NDR1-like"/>
</dbReference>
<evidence type="ECO:0000256" key="1">
    <source>
        <dbReference type="ARBA" id="ARBA00004370"/>
    </source>
</evidence>
<evidence type="ECO:0000256" key="2">
    <source>
        <dbReference type="ARBA" id="ARBA00023136"/>
    </source>
</evidence>
<dbReference type="GO" id="GO:0005886">
    <property type="term" value="C:plasma membrane"/>
    <property type="evidence" value="ECO:0007669"/>
    <property type="project" value="TreeGrafter"/>
</dbReference>
<organism evidence="4 5">
    <name type="scientific">Zingiber officinale</name>
    <name type="common">Ginger</name>
    <name type="synonym">Amomum zingiber</name>
    <dbReference type="NCBI Taxonomy" id="94328"/>
    <lineage>
        <taxon>Eukaryota</taxon>
        <taxon>Viridiplantae</taxon>
        <taxon>Streptophyta</taxon>
        <taxon>Embryophyta</taxon>
        <taxon>Tracheophyta</taxon>
        <taxon>Spermatophyta</taxon>
        <taxon>Magnoliopsida</taxon>
        <taxon>Liliopsida</taxon>
        <taxon>Zingiberales</taxon>
        <taxon>Zingiberaceae</taxon>
        <taxon>Zingiber</taxon>
    </lineage>
</organism>
<feature type="transmembrane region" description="Helical" evidence="3">
    <location>
        <begin position="56"/>
        <end position="81"/>
    </location>
</feature>
<sequence>MSTTDVSPVPAPELGTFVVQVAKDQIYRVPPPENADLVERYRKRSKIRRRNPCFRCLIWILAVAFLLLLFVATTAVALYFISRPASHAFAVRSLSVRGTTDPNKTEYDLTLSVRNPSHELGSVVLVSVTNVAEIAAGKTPRFYQGPLNTTTMPLALRGSNASQPKGAAALQLTAKLRARPKVGKLKLWSMRMEVTCGVGASALAGEALILSQHCNTKLRL</sequence>
<keyword evidence="3" id="KW-0812">Transmembrane</keyword>
<comment type="caution">
    <text evidence="4">The sequence shown here is derived from an EMBL/GenBank/DDBJ whole genome shotgun (WGS) entry which is preliminary data.</text>
</comment>
<keyword evidence="2 3" id="KW-0472">Membrane</keyword>
<comment type="subcellular location">
    <subcellularLocation>
        <location evidence="1">Membrane</location>
    </subcellularLocation>
</comment>
<gene>
    <name evidence="4" type="ORF">ZIOFF_057600</name>
</gene>
<name>A0A8J5KH11_ZINOF</name>
<reference evidence="4 5" key="1">
    <citation type="submission" date="2020-08" db="EMBL/GenBank/DDBJ databases">
        <title>Plant Genome Project.</title>
        <authorList>
            <person name="Zhang R.-G."/>
        </authorList>
    </citation>
    <scope>NUCLEOTIDE SEQUENCE [LARGE SCALE GENOMIC DNA]</scope>
    <source>
        <tissue evidence="4">Rhizome</tissue>
    </source>
</reference>
<dbReference type="Proteomes" id="UP000734854">
    <property type="component" value="Unassembled WGS sequence"/>
</dbReference>
<accession>A0A8J5KH11</accession>
<keyword evidence="3" id="KW-1133">Transmembrane helix</keyword>
<dbReference type="PANTHER" id="PTHR31234:SF68">
    <property type="entry name" value="EXPRESSED PROTEIN"/>
    <property type="match status" value="1"/>
</dbReference>
<evidence type="ECO:0000313" key="5">
    <source>
        <dbReference type="Proteomes" id="UP000734854"/>
    </source>
</evidence>
<keyword evidence="5" id="KW-1185">Reference proteome</keyword>
<proteinExistence type="predicted"/>
<dbReference type="AlphaFoldDB" id="A0A8J5KH11"/>
<dbReference type="OrthoDB" id="996955at2759"/>
<evidence type="ECO:0000256" key="3">
    <source>
        <dbReference type="SAM" id="Phobius"/>
    </source>
</evidence>
<dbReference type="PANTHER" id="PTHR31234">
    <property type="entry name" value="LATE EMBRYOGENESIS ABUNDANT (LEA) HYDROXYPROLINE-RICH GLYCOPROTEIN FAMILY"/>
    <property type="match status" value="1"/>
</dbReference>
<dbReference type="EMBL" id="JACMSC010000016">
    <property type="protein sequence ID" value="KAG6481009.1"/>
    <property type="molecule type" value="Genomic_DNA"/>
</dbReference>
<protein>
    <recommendedName>
        <fullName evidence="6">Late embryogenesis abundant protein LEA-2 subgroup domain-containing protein</fullName>
    </recommendedName>
</protein>